<comment type="subcellular location">
    <subcellularLocation>
        <location evidence="1">Membrane</location>
        <topology evidence="1">Single-pass membrane protein</topology>
    </subcellularLocation>
</comment>
<dbReference type="PANTHER" id="PTHR46426:SF1">
    <property type="entry name" value="PROTEIN DISULFIDE-ISOMERASE TMX3"/>
    <property type="match status" value="1"/>
</dbReference>
<dbReference type="SUPFAM" id="SSF52833">
    <property type="entry name" value="Thioredoxin-like"/>
    <property type="match status" value="1"/>
</dbReference>
<keyword evidence="7" id="KW-1185">Reference proteome</keyword>
<accession>A0AAD5SHN9</accession>
<name>A0AAD5SHN9_9FUNG</name>
<dbReference type="Gene3D" id="3.40.30.10">
    <property type="entry name" value="Glutaredoxin"/>
    <property type="match status" value="1"/>
</dbReference>
<evidence type="ECO:0000313" key="6">
    <source>
        <dbReference type="EMBL" id="KAJ3055640.1"/>
    </source>
</evidence>
<sequence length="299" mass="33258">MSPSRSISLSFKQSYATLLLSLASIIALISAPTYAETYTPSAKATTGAPTQTLLADHPEIEKLRNLEDTWTVHLSDAAEDIARLRDGNWLVQIYSPYCRHSRRLSPTWTQATYLIHNSLTKHYSSSTANDTSSESSSETTPKPNVILPLNFAKIDATVAPNLASLLEVKGYPSVKLITNQTIYTLHSSATLNNLIHFTINGGYLNNTWYNRMPSSFSIWYKLQLQLFNYLHQRKYHLDQWIAKVGGGTVNTVWVQVHDTRTGAAGGKAGDSIPEGNEKVKKKSDPKENRESGESVKEEL</sequence>
<evidence type="ECO:0000256" key="2">
    <source>
        <dbReference type="ARBA" id="ARBA00022692"/>
    </source>
</evidence>
<evidence type="ECO:0000256" key="5">
    <source>
        <dbReference type="SAM" id="MobiDB-lite"/>
    </source>
</evidence>
<dbReference type="EMBL" id="JADGJD010000069">
    <property type="protein sequence ID" value="KAJ3055640.1"/>
    <property type="molecule type" value="Genomic_DNA"/>
</dbReference>
<dbReference type="Proteomes" id="UP001212841">
    <property type="component" value="Unassembled WGS sequence"/>
</dbReference>
<dbReference type="GO" id="GO:0016020">
    <property type="term" value="C:membrane"/>
    <property type="evidence" value="ECO:0007669"/>
    <property type="project" value="UniProtKB-SubCell"/>
</dbReference>
<organism evidence="6 7">
    <name type="scientific">Rhizophlyctis rosea</name>
    <dbReference type="NCBI Taxonomy" id="64517"/>
    <lineage>
        <taxon>Eukaryota</taxon>
        <taxon>Fungi</taxon>
        <taxon>Fungi incertae sedis</taxon>
        <taxon>Chytridiomycota</taxon>
        <taxon>Chytridiomycota incertae sedis</taxon>
        <taxon>Chytridiomycetes</taxon>
        <taxon>Rhizophlyctidales</taxon>
        <taxon>Rhizophlyctidaceae</taxon>
        <taxon>Rhizophlyctis</taxon>
    </lineage>
</organism>
<evidence type="ECO:0000256" key="1">
    <source>
        <dbReference type="ARBA" id="ARBA00004167"/>
    </source>
</evidence>
<feature type="region of interest" description="Disordered" evidence="5">
    <location>
        <begin position="262"/>
        <end position="299"/>
    </location>
</feature>
<keyword evidence="4" id="KW-0472">Membrane</keyword>
<evidence type="ECO:0008006" key="8">
    <source>
        <dbReference type="Google" id="ProtNLM"/>
    </source>
</evidence>
<reference evidence="6" key="1">
    <citation type="submission" date="2020-05" db="EMBL/GenBank/DDBJ databases">
        <title>Phylogenomic resolution of chytrid fungi.</title>
        <authorList>
            <person name="Stajich J.E."/>
            <person name="Amses K."/>
            <person name="Simmons R."/>
            <person name="Seto K."/>
            <person name="Myers J."/>
            <person name="Bonds A."/>
            <person name="Quandt C.A."/>
            <person name="Barry K."/>
            <person name="Liu P."/>
            <person name="Grigoriev I."/>
            <person name="Longcore J.E."/>
            <person name="James T.Y."/>
        </authorList>
    </citation>
    <scope>NUCLEOTIDE SEQUENCE</scope>
    <source>
        <strain evidence="6">JEL0318</strain>
    </source>
</reference>
<dbReference type="InterPro" id="IPR036249">
    <property type="entry name" value="Thioredoxin-like_sf"/>
</dbReference>
<feature type="compositionally biased region" description="Basic and acidic residues" evidence="5">
    <location>
        <begin position="275"/>
        <end position="299"/>
    </location>
</feature>
<keyword evidence="2" id="KW-0812">Transmembrane</keyword>
<comment type="caution">
    <text evidence="6">The sequence shown here is derived from an EMBL/GenBank/DDBJ whole genome shotgun (WGS) entry which is preliminary data.</text>
</comment>
<dbReference type="PANTHER" id="PTHR46426">
    <property type="entry name" value="PROTEIN DISULFIDE-ISOMERASE TMX3"/>
    <property type="match status" value="1"/>
</dbReference>
<evidence type="ECO:0000256" key="4">
    <source>
        <dbReference type="ARBA" id="ARBA00023136"/>
    </source>
</evidence>
<evidence type="ECO:0000256" key="3">
    <source>
        <dbReference type="ARBA" id="ARBA00022989"/>
    </source>
</evidence>
<dbReference type="InterPro" id="IPR052250">
    <property type="entry name" value="PDI_TMX3"/>
</dbReference>
<protein>
    <recommendedName>
        <fullName evidence="8">Thioredoxin domain-containing protein</fullName>
    </recommendedName>
</protein>
<evidence type="ECO:0000313" key="7">
    <source>
        <dbReference type="Proteomes" id="UP001212841"/>
    </source>
</evidence>
<dbReference type="AlphaFoldDB" id="A0AAD5SHN9"/>
<keyword evidence="3" id="KW-1133">Transmembrane helix</keyword>
<proteinExistence type="predicted"/>
<dbReference type="GO" id="GO:0005783">
    <property type="term" value="C:endoplasmic reticulum"/>
    <property type="evidence" value="ECO:0007669"/>
    <property type="project" value="TreeGrafter"/>
</dbReference>
<gene>
    <name evidence="6" type="ORF">HK097_009839</name>
</gene>